<accession>A0A392V474</accession>
<evidence type="ECO:0000313" key="1">
    <source>
        <dbReference type="EMBL" id="MCI81861.1"/>
    </source>
</evidence>
<sequence length="47" mass="5333">MLQESGFWLKFRVPISRRRAFDSQSSCPLRQTWTESNTAAITVATGT</sequence>
<comment type="caution">
    <text evidence="1">The sequence shown here is derived from an EMBL/GenBank/DDBJ whole genome shotgun (WGS) entry which is preliminary data.</text>
</comment>
<dbReference type="EMBL" id="LXQA011029490">
    <property type="protein sequence ID" value="MCI81861.1"/>
    <property type="molecule type" value="Genomic_DNA"/>
</dbReference>
<evidence type="ECO:0000313" key="2">
    <source>
        <dbReference type="Proteomes" id="UP000265520"/>
    </source>
</evidence>
<dbReference type="Proteomes" id="UP000265520">
    <property type="component" value="Unassembled WGS sequence"/>
</dbReference>
<organism evidence="1 2">
    <name type="scientific">Trifolium medium</name>
    <dbReference type="NCBI Taxonomy" id="97028"/>
    <lineage>
        <taxon>Eukaryota</taxon>
        <taxon>Viridiplantae</taxon>
        <taxon>Streptophyta</taxon>
        <taxon>Embryophyta</taxon>
        <taxon>Tracheophyta</taxon>
        <taxon>Spermatophyta</taxon>
        <taxon>Magnoliopsida</taxon>
        <taxon>eudicotyledons</taxon>
        <taxon>Gunneridae</taxon>
        <taxon>Pentapetalae</taxon>
        <taxon>rosids</taxon>
        <taxon>fabids</taxon>
        <taxon>Fabales</taxon>
        <taxon>Fabaceae</taxon>
        <taxon>Papilionoideae</taxon>
        <taxon>50 kb inversion clade</taxon>
        <taxon>NPAAA clade</taxon>
        <taxon>Hologalegina</taxon>
        <taxon>IRL clade</taxon>
        <taxon>Trifolieae</taxon>
        <taxon>Trifolium</taxon>
    </lineage>
</organism>
<reference evidence="1 2" key="1">
    <citation type="journal article" date="2018" name="Front. Plant Sci.">
        <title>Red Clover (Trifolium pratense) and Zigzag Clover (T. medium) - A Picture of Genomic Similarities and Differences.</title>
        <authorList>
            <person name="Dluhosova J."/>
            <person name="Istvanek J."/>
            <person name="Nedelnik J."/>
            <person name="Repkova J."/>
        </authorList>
    </citation>
    <scope>NUCLEOTIDE SEQUENCE [LARGE SCALE GENOMIC DNA]</scope>
    <source>
        <strain evidence="2">cv. 10/8</strain>
        <tissue evidence="1">Leaf</tissue>
    </source>
</reference>
<dbReference type="AlphaFoldDB" id="A0A392V474"/>
<keyword evidence="2" id="KW-1185">Reference proteome</keyword>
<protein>
    <submittedName>
        <fullName evidence="1">Uncharacterized protein</fullName>
    </submittedName>
</protein>
<proteinExistence type="predicted"/>
<name>A0A392V474_9FABA</name>